<dbReference type="PANTHER" id="PTHR13531">
    <property type="entry name" value="GEO07735P1-RELATED-RELATED"/>
    <property type="match status" value="1"/>
</dbReference>
<dbReference type="InterPro" id="IPR019184">
    <property type="entry name" value="Uncharacterised_TM-17"/>
</dbReference>
<evidence type="ECO:0000256" key="1">
    <source>
        <dbReference type="ARBA" id="ARBA00004141"/>
    </source>
</evidence>
<keyword evidence="2 5" id="KW-0812">Transmembrane</keyword>
<evidence type="ECO:0000256" key="4">
    <source>
        <dbReference type="ARBA" id="ARBA00023136"/>
    </source>
</evidence>
<keyword evidence="4 5" id="KW-0472">Membrane</keyword>
<proteinExistence type="predicted"/>
<organism evidence="6">
    <name type="scientific">Anisakis simplex</name>
    <name type="common">Herring worm</name>
    <dbReference type="NCBI Taxonomy" id="6269"/>
    <lineage>
        <taxon>Eukaryota</taxon>
        <taxon>Metazoa</taxon>
        <taxon>Ecdysozoa</taxon>
        <taxon>Nematoda</taxon>
        <taxon>Chromadorea</taxon>
        <taxon>Rhabditida</taxon>
        <taxon>Spirurina</taxon>
        <taxon>Ascaridomorpha</taxon>
        <taxon>Ascaridoidea</taxon>
        <taxon>Anisakidae</taxon>
        <taxon>Anisakis</taxon>
        <taxon>Anisakis simplex complex</taxon>
    </lineage>
</organism>
<dbReference type="GO" id="GO:1905515">
    <property type="term" value="P:non-motile cilium assembly"/>
    <property type="evidence" value="ECO:0007669"/>
    <property type="project" value="TreeGrafter"/>
</dbReference>
<name>A0A0M3J5N7_ANISI</name>
<evidence type="ECO:0000313" key="6">
    <source>
        <dbReference type="WBParaSite" id="ASIM_0000286801-mRNA-1"/>
    </source>
</evidence>
<sequence length="92" mass="10478">LIRQLYAYLSMTYKAILVAIHVLTIITEIVRLYLGYYGNIAEKIPALSGFWITTVILQLPMVIFLSVNEDIVPLPLERTVYAIHVVFLIAQV</sequence>
<dbReference type="GO" id="GO:0016020">
    <property type="term" value="C:membrane"/>
    <property type="evidence" value="ECO:0007669"/>
    <property type="project" value="UniProtKB-SubCell"/>
</dbReference>
<keyword evidence="3 5" id="KW-1133">Transmembrane helix</keyword>
<dbReference type="Pfam" id="PF09799">
    <property type="entry name" value="Transmemb_17"/>
    <property type="match status" value="1"/>
</dbReference>
<evidence type="ECO:0000256" key="2">
    <source>
        <dbReference type="ARBA" id="ARBA00022692"/>
    </source>
</evidence>
<feature type="transmembrane region" description="Helical" evidence="5">
    <location>
        <begin position="15"/>
        <end position="34"/>
    </location>
</feature>
<dbReference type="AlphaFoldDB" id="A0A0M3J5N7"/>
<dbReference type="PANTHER" id="PTHR13531:SF6">
    <property type="entry name" value="TMEM (HUMAN TRANSMEMBRANE PROTEIN) HOMOLOG"/>
    <property type="match status" value="1"/>
</dbReference>
<evidence type="ECO:0000256" key="3">
    <source>
        <dbReference type="ARBA" id="ARBA00022989"/>
    </source>
</evidence>
<reference evidence="6" key="1">
    <citation type="submission" date="2017-02" db="UniProtKB">
        <authorList>
            <consortium name="WormBaseParasite"/>
        </authorList>
    </citation>
    <scope>IDENTIFICATION</scope>
</reference>
<dbReference type="GO" id="GO:0035869">
    <property type="term" value="C:ciliary transition zone"/>
    <property type="evidence" value="ECO:0007669"/>
    <property type="project" value="TreeGrafter"/>
</dbReference>
<protein>
    <submittedName>
        <fullName evidence="6">Transmembrane protein 17 (inferred by orthology to a human protein)</fullName>
    </submittedName>
</protein>
<accession>A0A0M3J5N7</accession>
<evidence type="ECO:0000256" key="5">
    <source>
        <dbReference type="SAM" id="Phobius"/>
    </source>
</evidence>
<dbReference type="WBParaSite" id="ASIM_0000286801-mRNA-1">
    <property type="protein sequence ID" value="ASIM_0000286801-mRNA-1"/>
    <property type="gene ID" value="ASIM_0000286801"/>
</dbReference>
<feature type="transmembrane region" description="Helical" evidence="5">
    <location>
        <begin position="46"/>
        <end position="67"/>
    </location>
</feature>
<comment type="subcellular location">
    <subcellularLocation>
        <location evidence="1">Membrane</location>
        <topology evidence="1">Multi-pass membrane protein</topology>
    </subcellularLocation>
</comment>